<organism evidence="2 3">
    <name type="scientific">Chlamydomonas reinhardtii</name>
    <name type="common">Chlamydomonas smithii</name>
    <dbReference type="NCBI Taxonomy" id="3055"/>
    <lineage>
        <taxon>Eukaryota</taxon>
        <taxon>Viridiplantae</taxon>
        <taxon>Chlorophyta</taxon>
        <taxon>core chlorophytes</taxon>
        <taxon>Chlorophyceae</taxon>
        <taxon>CS clade</taxon>
        <taxon>Chlamydomonadales</taxon>
        <taxon>Chlamydomonadaceae</taxon>
        <taxon>Chlamydomonas</taxon>
    </lineage>
</organism>
<protein>
    <submittedName>
        <fullName evidence="2">Uncharacterized protein</fullName>
    </submittedName>
</protein>
<dbReference type="OrthoDB" id="421327at2759"/>
<dbReference type="GO" id="GO:0005763">
    <property type="term" value="C:mitochondrial small ribosomal subunit"/>
    <property type="evidence" value="ECO:0000318"/>
    <property type="project" value="GO_Central"/>
</dbReference>
<gene>
    <name evidence="2" type="ORF">CHLRE_05g237526v5</name>
</gene>
<feature type="region of interest" description="Disordered" evidence="1">
    <location>
        <begin position="164"/>
        <end position="183"/>
    </location>
</feature>
<dbReference type="Proteomes" id="UP000006906">
    <property type="component" value="Chromosome 5"/>
</dbReference>
<dbReference type="PANTHER" id="PTHR13184:SF5">
    <property type="entry name" value="METHYLTRANSFERASE-LIKE PROTEIN 17, MITOCHONDRIAL"/>
    <property type="match status" value="1"/>
</dbReference>
<proteinExistence type="predicted"/>
<dbReference type="InParanoid" id="A0A2K3DSX7"/>
<sequence length="209" mass="21496">MRHPALRRRGAAVVAIRVRGEIGRLPGGSLWRCLAASGSSKRAGLSASPAARGRCPAPGPSSYAVQAKLTLVRQLCERCGGWLVLVEPGKPKGFGDLAVARELLLALEEAGMDWAAASQAASSAAPRNPRGGMAMSLVPLGSAALLAPAAEALRAVLLQASRPGTHAVDGSAPDKGSLSARGPREWRQLCERPCLLASGATDCAARHEA</sequence>
<dbReference type="EMBL" id="CM008966">
    <property type="protein sequence ID" value="PNW83631.1"/>
    <property type="molecule type" value="Genomic_DNA"/>
</dbReference>
<evidence type="ECO:0000313" key="3">
    <source>
        <dbReference type="Proteomes" id="UP000006906"/>
    </source>
</evidence>
<name>A0A2K3DSX7_CHLRE</name>
<evidence type="ECO:0000256" key="1">
    <source>
        <dbReference type="SAM" id="MobiDB-lite"/>
    </source>
</evidence>
<dbReference type="GO" id="GO:0003735">
    <property type="term" value="F:structural constituent of ribosome"/>
    <property type="evidence" value="ECO:0000318"/>
    <property type="project" value="GO_Central"/>
</dbReference>
<keyword evidence="3" id="KW-1185">Reference proteome</keyword>
<dbReference type="InterPro" id="IPR052571">
    <property type="entry name" value="Mt_RNA_Methyltransferase"/>
</dbReference>
<dbReference type="KEGG" id="cre:CHLRE_05g237526v5"/>
<evidence type="ECO:0000313" key="2">
    <source>
        <dbReference type="EMBL" id="PNW83631.1"/>
    </source>
</evidence>
<accession>A0A2K3DSX7</accession>
<dbReference type="AlphaFoldDB" id="A0A2K3DSX7"/>
<dbReference type="GeneID" id="5723352"/>
<dbReference type="STRING" id="3055.A0A2K3DSX7"/>
<dbReference type="PANTHER" id="PTHR13184">
    <property type="entry name" value="37S RIBOSOMAL PROTEIN S22"/>
    <property type="match status" value="1"/>
</dbReference>
<reference evidence="2 3" key="1">
    <citation type="journal article" date="2007" name="Science">
        <title>The Chlamydomonas genome reveals the evolution of key animal and plant functions.</title>
        <authorList>
            <person name="Merchant S.S."/>
            <person name="Prochnik S.E."/>
            <person name="Vallon O."/>
            <person name="Harris E.H."/>
            <person name="Karpowicz S.J."/>
            <person name="Witman G.B."/>
            <person name="Terry A."/>
            <person name="Salamov A."/>
            <person name="Fritz-Laylin L.K."/>
            <person name="Marechal-Drouard L."/>
            <person name="Marshall W.F."/>
            <person name="Qu L.H."/>
            <person name="Nelson D.R."/>
            <person name="Sanderfoot A.A."/>
            <person name="Spalding M.H."/>
            <person name="Kapitonov V.V."/>
            <person name="Ren Q."/>
            <person name="Ferris P."/>
            <person name="Lindquist E."/>
            <person name="Shapiro H."/>
            <person name="Lucas S.M."/>
            <person name="Grimwood J."/>
            <person name="Schmutz J."/>
            <person name="Cardol P."/>
            <person name="Cerutti H."/>
            <person name="Chanfreau G."/>
            <person name="Chen C.L."/>
            <person name="Cognat V."/>
            <person name="Croft M.T."/>
            <person name="Dent R."/>
            <person name="Dutcher S."/>
            <person name="Fernandez E."/>
            <person name="Fukuzawa H."/>
            <person name="Gonzalez-Ballester D."/>
            <person name="Gonzalez-Halphen D."/>
            <person name="Hallmann A."/>
            <person name="Hanikenne M."/>
            <person name="Hippler M."/>
            <person name="Inwood W."/>
            <person name="Jabbari K."/>
            <person name="Kalanon M."/>
            <person name="Kuras R."/>
            <person name="Lefebvre P.A."/>
            <person name="Lemaire S.D."/>
            <person name="Lobanov A.V."/>
            <person name="Lohr M."/>
            <person name="Manuell A."/>
            <person name="Meier I."/>
            <person name="Mets L."/>
            <person name="Mittag M."/>
            <person name="Mittelmeier T."/>
            <person name="Moroney J.V."/>
            <person name="Moseley J."/>
            <person name="Napoli C."/>
            <person name="Nedelcu A.M."/>
            <person name="Niyogi K."/>
            <person name="Novoselov S.V."/>
            <person name="Paulsen I.T."/>
            <person name="Pazour G."/>
            <person name="Purton S."/>
            <person name="Ral J.P."/>
            <person name="Riano-Pachon D.M."/>
            <person name="Riekhof W."/>
            <person name="Rymarquis L."/>
            <person name="Schroda M."/>
            <person name="Stern D."/>
            <person name="Umen J."/>
            <person name="Willows R."/>
            <person name="Wilson N."/>
            <person name="Zimmer S.L."/>
            <person name="Allmer J."/>
            <person name="Balk J."/>
            <person name="Bisova K."/>
            <person name="Chen C.J."/>
            <person name="Elias M."/>
            <person name="Gendler K."/>
            <person name="Hauser C."/>
            <person name="Lamb M.R."/>
            <person name="Ledford H."/>
            <person name="Long J.C."/>
            <person name="Minagawa J."/>
            <person name="Page M.D."/>
            <person name="Pan J."/>
            <person name="Pootakham W."/>
            <person name="Roje S."/>
            <person name="Rose A."/>
            <person name="Stahlberg E."/>
            <person name="Terauchi A.M."/>
            <person name="Yang P."/>
            <person name="Ball S."/>
            <person name="Bowler C."/>
            <person name="Dieckmann C.L."/>
            <person name="Gladyshev V.N."/>
            <person name="Green P."/>
            <person name="Jorgensen R."/>
            <person name="Mayfield S."/>
            <person name="Mueller-Roeber B."/>
            <person name="Rajamani S."/>
            <person name="Sayre R.T."/>
            <person name="Brokstein P."/>
            <person name="Dubchak I."/>
            <person name="Goodstein D."/>
            <person name="Hornick L."/>
            <person name="Huang Y.W."/>
            <person name="Jhaveri J."/>
            <person name="Luo Y."/>
            <person name="Martinez D."/>
            <person name="Ngau W.C."/>
            <person name="Otillar B."/>
            <person name="Poliakov A."/>
            <person name="Porter A."/>
            <person name="Szajkowski L."/>
            <person name="Werner G."/>
            <person name="Zhou K."/>
            <person name="Grigoriev I.V."/>
            <person name="Rokhsar D.S."/>
            <person name="Grossman A.R."/>
        </authorList>
    </citation>
    <scope>NUCLEOTIDE SEQUENCE [LARGE SCALE GENOMIC DNA]</scope>
    <source>
        <strain evidence="3">CC-503</strain>
    </source>
</reference>
<dbReference type="Gramene" id="PNW83631">
    <property type="protein sequence ID" value="PNW83631"/>
    <property type="gene ID" value="CHLRE_05g237526v5"/>
</dbReference>
<dbReference type="RefSeq" id="XP_042924855.1">
    <property type="nucleotide sequence ID" value="XM_043062291.1"/>
</dbReference>